<accession>V4A0M8</accession>
<dbReference type="PROSITE" id="PS51723">
    <property type="entry name" value="PEPTIDASE_M60"/>
    <property type="match status" value="1"/>
</dbReference>
<dbReference type="Proteomes" id="UP000030746">
    <property type="component" value="Unassembled WGS sequence"/>
</dbReference>
<evidence type="ECO:0000313" key="3">
    <source>
        <dbReference type="Proteomes" id="UP000030746"/>
    </source>
</evidence>
<dbReference type="EMBL" id="KB202685">
    <property type="protein sequence ID" value="ESO88465.1"/>
    <property type="molecule type" value="Genomic_DNA"/>
</dbReference>
<dbReference type="OMA" id="YMAIPAE"/>
<dbReference type="KEGG" id="lgi:LOTGIDRAFT_165593"/>
<dbReference type="InterPro" id="IPR051244">
    <property type="entry name" value="TCAF"/>
</dbReference>
<proteinExistence type="predicted"/>
<dbReference type="Gene3D" id="2.60.120.1250">
    <property type="entry name" value="Peptidase M60, enhancin-like domain 1"/>
    <property type="match status" value="1"/>
</dbReference>
<gene>
    <name evidence="2" type="ORF">LOTGIDRAFT_165593</name>
</gene>
<evidence type="ECO:0000313" key="2">
    <source>
        <dbReference type="EMBL" id="ESO88465.1"/>
    </source>
</evidence>
<dbReference type="PANTHER" id="PTHR15730:SF5">
    <property type="entry name" value="SI:CH211-210B2.2-RELATED"/>
    <property type="match status" value="1"/>
</dbReference>
<dbReference type="InterPro" id="IPR035423">
    <property type="entry name" value="M60-like_N"/>
</dbReference>
<dbReference type="InterPro" id="IPR042279">
    <property type="entry name" value="Pep_M60_3"/>
</dbReference>
<dbReference type="PANTHER" id="PTHR15730">
    <property type="entry name" value="EXPERIMENTAL AUTOIMMUNE PROSTATITIS ANTIGEN 2-RELATED"/>
    <property type="match status" value="1"/>
</dbReference>
<dbReference type="Pfam" id="PF13402">
    <property type="entry name" value="Peptidase_M60"/>
    <property type="match status" value="1"/>
</dbReference>
<evidence type="ECO:0000259" key="1">
    <source>
        <dbReference type="PROSITE" id="PS51723"/>
    </source>
</evidence>
<dbReference type="SMART" id="SM01276">
    <property type="entry name" value="M60-like"/>
    <property type="match status" value="1"/>
</dbReference>
<dbReference type="InterPro" id="IPR031161">
    <property type="entry name" value="Peptidase_M60_dom"/>
</dbReference>
<name>V4A0M8_LOTGI</name>
<dbReference type="RefSeq" id="XP_009060872.1">
    <property type="nucleotide sequence ID" value="XM_009062624.1"/>
</dbReference>
<dbReference type="Pfam" id="PF17291">
    <property type="entry name" value="M60-like_N"/>
    <property type="match status" value="1"/>
</dbReference>
<dbReference type="HOGENOM" id="CLU_011215_0_0_1"/>
<dbReference type="CTD" id="20240143"/>
<dbReference type="Gene3D" id="1.10.390.30">
    <property type="entry name" value="Peptidase M60, enhancin-like domain 3"/>
    <property type="match status" value="1"/>
</dbReference>
<dbReference type="Gene3D" id="3.40.390.80">
    <property type="entry name" value="Peptidase M60, enhancin-like domain 2"/>
    <property type="match status" value="1"/>
</dbReference>
<reference evidence="2 3" key="1">
    <citation type="journal article" date="2013" name="Nature">
        <title>Insights into bilaterian evolution from three spiralian genomes.</title>
        <authorList>
            <person name="Simakov O."/>
            <person name="Marletaz F."/>
            <person name="Cho S.J."/>
            <person name="Edsinger-Gonzales E."/>
            <person name="Havlak P."/>
            <person name="Hellsten U."/>
            <person name="Kuo D.H."/>
            <person name="Larsson T."/>
            <person name="Lv J."/>
            <person name="Arendt D."/>
            <person name="Savage R."/>
            <person name="Osoegawa K."/>
            <person name="de Jong P."/>
            <person name="Grimwood J."/>
            <person name="Chapman J.A."/>
            <person name="Shapiro H."/>
            <person name="Aerts A."/>
            <person name="Otillar R.P."/>
            <person name="Terry A.Y."/>
            <person name="Boore J.L."/>
            <person name="Grigoriev I.V."/>
            <person name="Lindberg D.R."/>
            <person name="Seaver E.C."/>
            <person name="Weisblat D.A."/>
            <person name="Putnam N.H."/>
            <person name="Rokhsar D.S."/>
        </authorList>
    </citation>
    <scope>NUCLEOTIDE SEQUENCE [LARGE SCALE GENOMIC DNA]</scope>
</reference>
<sequence>MSNVNQWQAELLAGVEVIPNTGAVPATLTIRNPQAYSIIPGPNSEIWVAAVEIGRGRVLVVGHEGYLTDFTKVNSKEVLAQLHLNIKLWLTRGQFNNNREIGILGNPHVSRNSLPRFKILIWNGADDTQVSSDDLLQYVHGGGSVVHCACAWGWLQLRPDKSLNDMPFKHFLDNIGISYNNAAVFLPEEGLPIAHLVPSNIQYKKLNQASQPALSCQINDRSADQWRQEILRGVSKIPHTGAVPGSLVVFGDSCRAILSGTNPIDVWIAAAELGEGRVMVVAHEGYLAQFNGQHSDGNLQTLHRNMRNWLTRANNPEVIYADSRKRPLNPKNGTILVWSGQNNVSFTNDEVLNFVISGGAFVHTMCPWGWLMGHKGKSFDDQPFDPVLDAVGIGYTKRYVEIPADGLDVQSCCSSEQCHLGRAVDASIGDARALSQVGESLQLLSELTDKKLHMFSGKLSKLSGVLESTDIDYVPSEHCPVKSSEGKALIGLCETLNKMGKVNQILPGIANFPGDFESTPSKTSVTLTLSSYQEDVHPTGYYVQAGDSLAVSVLSQNGKGWTVQIGAHSDCLSGQSELKRWPNVVCCKPLNEQCTIVKATFGGLVYFTSPSNQQSITVQLDNVIQAPLFDLTLPTTIEQWNGRRQAPGLWADICSEFLIITLPSKSIRNLDGPVSVMKKWDEVLKAHFHLKGIDIRNHRKQWLVTDVQPSAGYMHSGYPVVTHLDVANPSHEFFLLNSHNLNTKGSWGVFHEFGHNMQEGVWTFPGTTEVTVNIFTLHAMDTLIGKRPIVHEWLQNQMSNAKRYLYHNDQNYSHWKSDPGIALFIYAQIAHHLGWGVFKEVFRRYGRMNPSSYPNKENDQIDLWYTLLSEVSQLNLASLVDFWKIPLSDKARREMSKFQPFLPDDDVMRMAPERTHMILAKYHSNCLRQPAYIVKDDFNTELGPVPPMPRLRCL</sequence>
<dbReference type="OrthoDB" id="10260387at2759"/>
<dbReference type="GeneID" id="20240143"/>
<protein>
    <recommendedName>
        <fullName evidence="1">Peptidase M60 domain-containing protein</fullName>
    </recommendedName>
</protein>
<keyword evidence="3" id="KW-1185">Reference proteome</keyword>
<organism evidence="2 3">
    <name type="scientific">Lottia gigantea</name>
    <name type="common">Giant owl limpet</name>
    <dbReference type="NCBI Taxonomy" id="225164"/>
    <lineage>
        <taxon>Eukaryota</taxon>
        <taxon>Metazoa</taxon>
        <taxon>Spiralia</taxon>
        <taxon>Lophotrochozoa</taxon>
        <taxon>Mollusca</taxon>
        <taxon>Gastropoda</taxon>
        <taxon>Patellogastropoda</taxon>
        <taxon>Lottioidea</taxon>
        <taxon>Lottiidae</taxon>
        <taxon>Lottia</taxon>
    </lineage>
</organism>
<dbReference type="AlphaFoldDB" id="V4A0M8"/>
<feature type="domain" description="Peptidase M60" evidence="1">
    <location>
        <begin position="534"/>
        <end position="834"/>
    </location>
</feature>